<dbReference type="EMBL" id="CP045891">
    <property type="protein sequence ID" value="QQP57774.1"/>
    <property type="molecule type" value="Genomic_DNA"/>
</dbReference>
<feature type="compositionally biased region" description="Low complexity" evidence="1">
    <location>
        <begin position="78"/>
        <end position="100"/>
    </location>
</feature>
<protein>
    <submittedName>
        <fullName evidence="3">Abhydrolase domaincontaining protein 13like</fullName>
    </submittedName>
</protein>
<dbReference type="GO" id="GO:0016787">
    <property type="term" value="F:hydrolase activity"/>
    <property type="evidence" value="ECO:0007669"/>
    <property type="project" value="UniProtKB-KW"/>
</dbReference>
<accession>A0A7T8KKU9</accession>
<name>A0A7T8KKU9_CALRO</name>
<evidence type="ECO:0000256" key="1">
    <source>
        <dbReference type="SAM" id="MobiDB-lite"/>
    </source>
</evidence>
<evidence type="ECO:0000313" key="4">
    <source>
        <dbReference type="Proteomes" id="UP000595437"/>
    </source>
</evidence>
<reference evidence="4" key="1">
    <citation type="submission" date="2021-01" db="EMBL/GenBank/DDBJ databases">
        <title>Caligus Genome Assembly.</title>
        <authorList>
            <person name="Gallardo-Escarate C."/>
        </authorList>
    </citation>
    <scope>NUCLEOTIDE SEQUENCE [LARGE SCALE GENOMIC DNA]</scope>
</reference>
<keyword evidence="2" id="KW-0812">Transmembrane</keyword>
<feature type="compositionally biased region" description="Gly residues" evidence="1">
    <location>
        <begin position="66"/>
        <end position="77"/>
    </location>
</feature>
<keyword evidence="2" id="KW-0472">Membrane</keyword>
<proteinExistence type="predicted"/>
<keyword evidence="4" id="KW-1185">Reference proteome</keyword>
<keyword evidence="3" id="KW-0378">Hydrolase</keyword>
<feature type="region of interest" description="Disordered" evidence="1">
    <location>
        <begin position="66"/>
        <end position="100"/>
    </location>
</feature>
<dbReference type="AlphaFoldDB" id="A0A7T8KKU9"/>
<evidence type="ECO:0000256" key="2">
    <source>
        <dbReference type="SAM" id="Phobius"/>
    </source>
</evidence>
<evidence type="ECO:0000313" key="3">
    <source>
        <dbReference type="EMBL" id="QQP57774.1"/>
    </source>
</evidence>
<dbReference type="Proteomes" id="UP000595437">
    <property type="component" value="Chromosome 2"/>
</dbReference>
<gene>
    <name evidence="3" type="ORF">FKW44_002870</name>
</gene>
<sequence>MASEPGMFALIVSIIKSSLSILRGPSAIFRTSKDILSFDHCLQNDSDMNTGGNNDTVLLLEEDGDGSVGGSHNGGSSGASASSHHGIHHSAPSTAASSSAPSSGEYELLDMAARIFFNILKSSWPVPLSFIIIAFLLYWFLGGFKAFIIIFLAFTGNKEYRELGTRKEEETLTQKEPSSALRG</sequence>
<keyword evidence="2" id="KW-1133">Transmembrane helix</keyword>
<feature type="transmembrane region" description="Helical" evidence="2">
    <location>
        <begin position="130"/>
        <end position="154"/>
    </location>
</feature>
<organism evidence="3 4">
    <name type="scientific">Caligus rogercresseyi</name>
    <name type="common">Sea louse</name>
    <dbReference type="NCBI Taxonomy" id="217165"/>
    <lineage>
        <taxon>Eukaryota</taxon>
        <taxon>Metazoa</taxon>
        <taxon>Ecdysozoa</taxon>
        <taxon>Arthropoda</taxon>
        <taxon>Crustacea</taxon>
        <taxon>Multicrustacea</taxon>
        <taxon>Hexanauplia</taxon>
        <taxon>Copepoda</taxon>
        <taxon>Siphonostomatoida</taxon>
        <taxon>Caligidae</taxon>
        <taxon>Caligus</taxon>
    </lineage>
</organism>